<dbReference type="Proteomes" id="UP000176424">
    <property type="component" value="Unassembled WGS sequence"/>
</dbReference>
<organism evidence="2 3">
    <name type="scientific">Candidatus Amesbacteria bacterium RIFOXYB1_FULL_44_23</name>
    <dbReference type="NCBI Taxonomy" id="1797263"/>
    <lineage>
        <taxon>Bacteria</taxon>
        <taxon>Candidatus Amesiibacteriota</taxon>
    </lineage>
</organism>
<keyword evidence="1" id="KW-1133">Transmembrane helix</keyword>
<proteinExistence type="predicted"/>
<feature type="transmembrane region" description="Helical" evidence="1">
    <location>
        <begin position="7"/>
        <end position="25"/>
    </location>
</feature>
<reference evidence="2 3" key="1">
    <citation type="journal article" date="2016" name="Nat. Commun.">
        <title>Thousands of microbial genomes shed light on interconnected biogeochemical processes in an aquifer system.</title>
        <authorList>
            <person name="Anantharaman K."/>
            <person name="Brown C.T."/>
            <person name="Hug L.A."/>
            <person name="Sharon I."/>
            <person name="Castelle C.J."/>
            <person name="Probst A.J."/>
            <person name="Thomas B.C."/>
            <person name="Singh A."/>
            <person name="Wilkins M.J."/>
            <person name="Karaoz U."/>
            <person name="Brodie E.L."/>
            <person name="Williams K.H."/>
            <person name="Hubbard S.S."/>
            <person name="Banfield J.F."/>
        </authorList>
    </citation>
    <scope>NUCLEOTIDE SEQUENCE [LARGE SCALE GENOMIC DNA]</scope>
</reference>
<protein>
    <submittedName>
        <fullName evidence="2">Uncharacterized protein</fullName>
    </submittedName>
</protein>
<evidence type="ECO:0000313" key="2">
    <source>
        <dbReference type="EMBL" id="OGD08289.1"/>
    </source>
</evidence>
<dbReference type="AlphaFoldDB" id="A0A1F4ZP97"/>
<gene>
    <name evidence="2" type="ORF">A2397_03605</name>
</gene>
<dbReference type="EMBL" id="MEXR01000060">
    <property type="protein sequence ID" value="OGD08289.1"/>
    <property type="molecule type" value="Genomic_DNA"/>
</dbReference>
<accession>A0A1F4ZP97</accession>
<name>A0A1F4ZP97_9BACT</name>
<evidence type="ECO:0000256" key="1">
    <source>
        <dbReference type="SAM" id="Phobius"/>
    </source>
</evidence>
<keyword evidence="1" id="KW-0472">Membrane</keyword>
<evidence type="ECO:0000313" key="3">
    <source>
        <dbReference type="Proteomes" id="UP000176424"/>
    </source>
</evidence>
<sequence>MNKKYKIVFLILLFASLIVFVFYFLSTSKIKPVVLCKKAGESICINPGICPGNKEICCGGLYAVIGPKSYAVCEIPSELNMNKPRVPSLER</sequence>
<comment type="caution">
    <text evidence="2">The sequence shown here is derived from an EMBL/GenBank/DDBJ whole genome shotgun (WGS) entry which is preliminary data.</text>
</comment>
<keyword evidence="1" id="KW-0812">Transmembrane</keyword>
<dbReference type="STRING" id="1797263.A2397_03605"/>